<evidence type="ECO:0000256" key="3">
    <source>
        <dbReference type="ARBA" id="ARBA00023163"/>
    </source>
</evidence>
<keyword evidence="6" id="KW-1185">Reference proteome</keyword>
<accession>A1T3L9</accession>
<dbReference type="GO" id="GO:0003700">
    <property type="term" value="F:DNA-binding transcription factor activity"/>
    <property type="evidence" value="ECO:0007669"/>
    <property type="project" value="InterPro"/>
</dbReference>
<dbReference type="CDD" id="cd07377">
    <property type="entry name" value="WHTH_GntR"/>
    <property type="match status" value="1"/>
</dbReference>
<dbReference type="SUPFAM" id="SSF48008">
    <property type="entry name" value="GntR ligand-binding domain-like"/>
    <property type="match status" value="1"/>
</dbReference>
<evidence type="ECO:0000313" key="6">
    <source>
        <dbReference type="Proteomes" id="UP000009159"/>
    </source>
</evidence>
<dbReference type="PANTHER" id="PTHR43537:SF41">
    <property type="entry name" value="TRANSCRIPTIONAL REGULATORY PROTEIN"/>
    <property type="match status" value="1"/>
</dbReference>
<dbReference type="InterPro" id="IPR036390">
    <property type="entry name" value="WH_DNA-bd_sf"/>
</dbReference>
<dbReference type="SUPFAM" id="SSF46785">
    <property type="entry name" value="Winged helix' DNA-binding domain"/>
    <property type="match status" value="1"/>
</dbReference>
<dbReference type="Proteomes" id="UP000009159">
    <property type="component" value="Chromosome"/>
</dbReference>
<dbReference type="InterPro" id="IPR008920">
    <property type="entry name" value="TF_FadR/GntR_C"/>
</dbReference>
<evidence type="ECO:0000259" key="4">
    <source>
        <dbReference type="PROSITE" id="PS50949"/>
    </source>
</evidence>
<evidence type="ECO:0000313" key="5">
    <source>
        <dbReference type="EMBL" id="ABM11769.1"/>
    </source>
</evidence>
<dbReference type="SMART" id="SM00345">
    <property type="entry name" value="HTH_GNTR"/>
    <property type="match status" value="1"/>
</dbReference>
<dbReference type="SMART" id="SM00895">
    <property type="entry name" value="FCD"/>
    <property type="match status" value="1"/>
</dbReference>
<dbReference type="Pfam" id="PF07729">
    <property type="entry name" value="FCD"/>
    <property type="match status" value="1"/>
</dbReference>
<dbReference type="Gene3D" id="1.20.120.530">
    <property type="entry name" value="GntR ligand-binding domain-like"/>
    <property type="match status" value="1"/>
</dbReference>
<dbReference type="InterPro" id="IPR036388">
    <property type="entry name" value="WH-like_DNA-bd_sf"/>
</dbReference>
<dbReference type="eggNOG" id="COG1802">
    <property type="taxonomic scope" value="Bacteria"/>
</dbReference>
<keyword evidence="1" id="KW-0805">Transcription regulation</keyword>
<dbReference type="Pfam" id="PF00392">
    <property type="entry name" value="GntR"/>
    <property type="match status" value="1"/>
</dbReference>
<dbReference type="InterPro" id="IPR000524">
    <property type="entry name" value="Tscrpt_reg_HTH_GntR"/>
</dbReference>
<dbReference type="GO" id="GO:0003677">
    <property type="term" value="F:DNA binding"/>
    <property type="evidence" value="ECO:0007669"/>
    <property type="project" value="UniProtKB-KW"/>
</dbReference>
<name>A1T3L9_MYCVP</name>
<dbReference type="EMBL" id="CP000511">
    <property type="protein sequence ID" value="ABM11769.1"/>
    <property type="molecule type" value="Genomic_DNA"/>
</dbReference>
<dbReference type="STRING" id="350058.Mvan_0931"/>
<evidence type="ECO:0000256" key="2">
    <source>
        <dbReference type="ARBA" id="ARBA00023125"/>
    </source>
</evidence>
<dbReference type="PANTHER" id="PTHR43537">
    <property type="entry name" value="TRANSCRIPTIONAL REGULATOR, GNTR FAMILY"/>
    <property type="match status" value="1"/>
</dbReference>
<feature type="domain" description="HTH gntR-type" evidence="4">
    <location>
        <begin position="19"/>
        <end position="86"/>
    </location>
</feature>
<dbReference type="RefSeq" id="WP_011778204.1">
    <property type="nucleotide sequence ID" value="NC_008726.1"/>
</dbReference>
<dbReference type="InterPro" id="IPR011711">
    <property type="entry name" value="GntR_C"/>
</dbReference>
<dbReference type="PROSITE" id="PS50949">
    <property type="entry name" value="HTH_GNTR"/>
    <property type="match status" value="1"/>
</dbReference>
<gene>
    <name evidence="5" type="ordered locus">Mvan_0931</name>
</gene>
<dbReference type="Gene3D" id="1.10.10.10">
    <property type="entry name" value="Winged helix-like DNA-binding domain superfamily/Winged helix DNA-binding domain"/>
    <property type="match status" value="1"/>
</dbReference>
<protein>
    <submittedName>
        <fullName evidence="5">Transcriptional regulator, GntR family</fullName>
    </submittedName>
</protein>
<evidence type="ECO:0000256" key="1">
    <source>
        <dbReference type="ARBA" id="ARBA00023015"/>
    </source>
</evidence>
<dbReference type="KEGG" id="mva:Mvan_0931"/>
<dbReference type="HOGENOM" id="CLU_017584_5_0_11"/>
<reference evidence="5" key="1">
    <citation type="submission" date="2006-12" db="EMBL/GenBank/DDBJ databases">
        <title>Complete sequence of Mycobacterium vanbaalenii PYR-1.</title>
        <authorList>
            <consortium name="US DOE Joint Genome Institute"/>
            <person name="Copeland A."/>
            <person name="Lucas S."/>
            <person name="Lapidus A."/>
            <person name="Barry K."/>
            <person name="Detter J.C."/>
            <person name="Glavina del Rio T."/>
            <person name="Hammon N."/>
            <person name="Israni S."/>
            <person name="Dalin E."/>
            <person name="Tice H."/>
            <person name="Pitluck S."/>
            <person name="Singan V."/>
            <person name="Schmutz J."/>
            <person name="Larimer F."/>
            <person name="Land M."/>
            <person name="Hauser L."/>
            <person name="Kyrpides N."/>
            <person name="Anderson I.J."/>
            <person name="Miller C."/>
            <person name="Richardson P."/>
        </authorList>
    </citation>
    <scope>NUCLEOTIDE SEQUENCE [LARGE SCALE GENOMIC DNA]</scope>
    <source>
        <strain evidence="5">PYR-1</strain>
    </source>
</reference>
<proteinExistence type="predicted"/>
<dbReference type="AlphaFoldDB" id="A1T3L9"/>
<sequence length="242" mass="26466">MPHRRHSVLLGSLTVERPGGSQQVILDELRRAILDGAVPPGTPIPLAEVAEHFGVSRIPVRESLKTLIGEGLVAHRANSGYMVAQLTAAELGELYVARESLEAASLAAAVGNASEADFATAIDMNALLEHAIREDDAVAYHRQSRRFHAALTGPSRMYRLLRMLETAWNLTEPVQPMVHVTPDDRIRLHADHGEMLQAFLTRDVERLLGAAERHARRLNSVIATLSFETGLLAAEKDISSPQ</sequence>
<keyword evidence="3" id="KW-0804">Transcription</keyword>
<organism evidence="5 6">
    <name type="scientific">Mycolicibacterium vanbaalenii (strain DSM 7251 / JCM 13017 / BCRC 16820 / KCTC 9966 / NRRL B-24157 / PYR-1)</name>
    <name type="common">Mycobacterium vanbaalenii</name>
    <dbReference type="NCBI Taxonomy" id="350058"/>
    <lineage>
        <taxon>Bacteria</taxon>
        <taxon>Bacillati</taxon>
        <taxon>Actinomycetota</taxon>
        <taxon>Actinomycetes</taxon>
        <taxon>Mycobacteriales</taxon>
        <taxon>Mycobacteriaceae</taxon>
        <taxon>Mycolicibacterium</taxon>
    </lineage>
</organism>
<keyword evidence="2" id="KW-0238">DNA-binding</keyword>